<dbReference type="Gene3D" id="3.20.20.80">
    <property type="entry name" value="Glycosidases"/>
    <property type="match status" value="1"/>
</dbReference>
<evidence type="ECO:0000313" key="1">
    <source>
        <dbReference type="EMBL" id="KFJ02089.1"/>
    </source>
</evidence>
<dbReference type="AlphaFoldDB" id="A0A087E2T8"/>
<evidence type="ECO:0000313" key="2">
    <source>
        <dbReference type="Proteomes" id="UP000029003"/>
    </source>
</evidence>
<dbReference type="InterPro" id="IPR055151">
    <property type="entry name" value="GH113"/>
</dbReference>
<gene>
    <name evidence="1" type="ORF">THER5_0264</name>
</gene>
<evidence type="ECO:0008006" key="3">
    <source>
        <dbReference type="Google" id="ProtNLM"/>
    </source>
</evidence>
<dbReference type="Pfam" id="PF22612">
    <property type="entry name" value="GH113"/>
    <property type="match status" value="1"/>
</dbReference>
<comment type="caution">
    <text evidence="1">The sequence shown here is derived from an EMBL/GenBank/DDBJ whole genome shotgun (WGS) entry which is preliminary data.</text>
</comment>
<reference evidence="1 2" key="1">
    <citation type="submission" date="2014-03" db="EMBL/GenBank/DDBJ databases">
        <title>Genomics of Bifidobacteria.</title>
        <authorList>
            <person name="Ventura M."/>
            <person name="Milani C."/>
            <person name="Lugli G.A."/>
        </authorList>
    </citation>
    <scope>NUCLEOTIDE SEQUENCE [LARGE SCALE GENOMIC DNA]</scope>
    <source>
        <strain evidence="1 2">LMG 21395</strain>
    </source>
</reference>
<dbReference type="OrthoDB" id="9773531at2"/>
<organism evidence="1 2">
    <name type="scientific">Bifidobacterium thermacidophilum subsp. thermacidophilum</name>
    <dbReference type="NCBI Taxonomy" id="79262"/>
    <lineage>
        <taxon>Bacteria</taxon>
        <taxon>Bacillati</taxon>
        <taxon>Actinomycetota</taxon>
        <taxon>Actinomycetes</taxon>
        <taxon>Bifidobacteriales</taxon>
        <taxon>Bifidobacteriaceae</taxon>
        <taxon>Bifidobacterium</taxon>
    </lineage>
</organism>
<proteinExistence type="predicted"/>
<dbReference type="SUPFAM" id="SSF51445">
    <property type="entry name" value="(Trans)glycosidases"/>
    <property type="match status" value="1"/>
</dbReference>
<sequence length="310" mass="35953">MLPEQIHGITFAPFARRGELATDEARESLRTMKERTGANMVVFVPLGAQEHPQSQRIDYTTDATMSDAELINMMHFARSLGMAVGLKPTVNCTDGTWRAYISFFDEDVVCEPKWSVWFAQYEEFQRHYAQLAQREGVDLFIPGCEMVMSEHREQQWRQVIAAVRECYDGPVSYNTDKYQEHNVRWWDACDMISSSGYYPIEDWTRQLDRIEQVVKRFSKPFFFAEAGCMSTAGSQHIPNSWTLEGPVDLQAQADWYRSLFDAMGSRDWIRGCVLWSWPPVLYSADAAASDRYYEFYNKPAEFVIREAFAH</sequence>
<dbReference type="InterPro" id="IPR017853">
    <property type="entry name" value="GH"/>
</dbReference>
<accession>A0A087E2T8</accession>
<name>A0A087E2T8_9BIFI</name>
<dbReference type="RefSeq" id="WP_029576079.1">
    <property type="nucleotide sequence ID" value="NZ_JGZT01000007.1"/>
</dbReference>
<protein>
    <recommendedName>
        <fullName evidence="3">1,4-beta-xylanase</fullName>
    </recommendedName>
</protein>
<dbReference type="Proteomes" id="UP000029003">
    <property type="component" value="Unassembled WGS sequence"/>
</dbReference>
<dbReference type="EMBL" id="JGZT01000007">
    <property type="protein sequence ID" value="KFJ02089.1"/>
    <property type="molecule type" value="Genomic_DNA"/>
</dbReference>